<dbReference type="Gene3D" id="1.50.10.10">
    <property type="match status" value="1"/>
</dbReference>
<comment type="caution">
    <text evidence="6">The sequence shown here is derived from an EMBL/GenBank/DDBJ whole genome shotgun (WGS) entry which is preliminary data.</text>
</comment>
<accession>A0A430JK12</accession>
<dbReference type="PANTHER" id="PTHR36845">
    <property type="entry name" value="HYDROLASE, PUTATIVE (AFU_ORTHOLOGUE AFUA_7G05090)-RELATED"/>
    <property type="match status" value="1"/>
</dbReference>
<evidence type="ECO:0000256" key="5">
    <source>
        <dbReference type="SAM" id="Coils"/>
    </source>
</evidence>
<dbReference type="SUPFAM" id="SSF48208">
    <property type="entry name" value="Six-hairpin glycosidases"/>
    <property type="match status" value="1"/>
</dbReference>
<feature type="active site" description="Proton donor" evidence="3">
    <location>
        <position position="150"/>
    </location>
</feature>
<feature type="binding site" evidence="4">
    <location>
        <position position="222"/>
    </location>
    <ligand>
        <name>substrate</name>
    </ligand>
</feature>
<dbReference type="OrthoDB" id="2524255at2"/>
<evidence type="ECO:0000256" key="3">
    <source>
        <dbReference type="PIRSR" id="PIRSR610905-1"/>
    </source>
</evidence>
<evidence type="ECO:0000313" key="6">
    <source>
        <dbReference type="EMBL" id="RTE11323.1"/>
    </source>
</evidence>
<reference evidence="6 7" key="1">
    <citation type="submission" date="2018-12" db="EMBL/GenBank/DDBJ databases">
        <title>Bacillus ochoae sp. nov., Paenibacillus whitsoniae sp. nov., Paenibacillus spiritus sp. nov. Isolated from the Mars Exploration Rover during spacecraft assembly.</title>
        <authorList>
            <person name="Seuylemezian A."/>
            <person name="Vaishampayan P."/>
        </authorList>
    </citation>
    <scope>NUCLEOTIDE SEQUENCE [LARGE SCALE GENOMIC DNA]</scope>
    <source>
        <strain evidence="6 7">MER 54</strain>
    </source>
</reference>
<dbReference type="GO" id="GO:0000272">
    <property type="term" value="P:polysaccharide catabolic process"/>
    <property type="evidence" value="ECO:0007669"/>
    <property type="project" value="TreeGrafter"/>
</dbReference>
<keyword evidence="7" id="KW-1185">Reference proteome</keyword>
<name>A0A430JK12_9BACL</name>
<dbReference type="InterPro" id="IPR008928">
    <property type="entry name" value="6-hairpin_glycosidase_sf"/>
</dbReference>
<evidence type="ECO:0000256" key="2">
    <source>
        <dbReference type="ARBA" id="ARBA00038358"/>
    </source>
</evidence>
<organism evidence="6 7">
    <name type="scientific">Paenibacillus whitsoniae</name>
    <dbReference type="NCBI Taxonomy" id="2496558"/>
    <lineage>
        <taxon>Bacteria</taxon>
        <taxon>Bacillati</taxon>
        <taxon>Bacillota</taxon>
        <taxon>Bacilli</taxon>
        <taxon>Bacillales</taxon>
        <taxon>Paenibacillaceae</taxon>
        <taxon>Paenibacillus</taxon>
    </lineage>
</organism>
<dbReference type="PANTHER" id="PTHR36845:SF1">
    <property type="entry name" value="HYDROLASE, PUTATIVE (AFU_ORTHOLOGUE AFUA_7G05090)-RELATED"/>
    <property type="match status" value="1"/>
</dbReference>
<evidence type="ECO:0000313" key="7">
    <source>
        <dbReference type="Proteomes" id="UP000276128"/>
    </source>
</evidence>
<feature type="binding site" evidence="4">
    <location>
        <position position="226"/>
    </location>
    <ligand>
        <name>substrate</name>
    </ligand>
</feature>
<comment type="similarity">
    <text evidence="2">Belongs to the glycosyl hydrolase 88 family.</text>
</comment>
<feature type="coiled-coil region" evidence="5">
    <location>
        <begin position="65"/>
        <end position="92"/>
    </location>
</feature>
<keyword evidence="5" id="KW-0175">Coiled coil</keyword>
<dbReference type="GO" id="GO:0052757">
    <property type="term" value="F:chondroitin hydrolase activity"/>
    <property type="evidence" value="ECO:0007669"/>
    <property type="project" value="TreeGrafter"/>
</dbReference>
<proteinExistence type="inferred from homology"/>
<gene>
    <name evidence="6" type="ORF">EJQ19_03320</name>
</gene>
<dbReference type="Proteomes" id="UP000276128">
    <property type="component" value="Unassembled WGS sequence"/>
</dbReference>
<feature type="binding site" evidence="4">
    <location>
        <position position="150"/>
    </location>
    <ligand>
        <name>substrate</name>
    </ligand>
</feature>
<dbReference type="InterPro" id="IPR010905">
    <property type="entry name" value="Glyco_hydro_88"/>
</dbReference>
<feature type="binding site" evidence="4">
    <location>
        <position position="92"/>
    </location>
    <ligand>
        <name>substrate</name>
    </ligand>
</feature>
<sequence>MHTTPEWIEQAWDAGARKIKKASLRIGARFPHGSIDGEYHLMPPVYWTAGFWTGLLWLVYREHGDEELRAIAEDCEAQLDALLQDYSSLSHDIGFMWTLSSLAQWQVTESEASHRRGMLAASHLAGRFNIQGRFIRAWNQPERIGWAIIDCLMNVPLLYWATEQTGDPRFRHIAVAHTLTAAQQFLRSDGSVHHVVFFDPETGERTGAGGGQGYAEGSAWARGAAWGIYGWTLGCRHTGRREFLDAAERAAAFFLNHLPEDRVPYWDFRLPTQEGAPRDSSAAAITATGLLDLADIVGGEKGRYYHEQALSILHSLYTNYHADDNEEAILLHGTGNLPMNQNIDRPLIYGDYYYMEALAKLKGKSGFWGPWTR</sequence>
<dbReference type="AlphaFoldDB" id="A0A430JK12"/>
<evidence type="ECO:0000256" key="1">
    <source>
        <dbReference type="ARBA" id="ARBA00022801"/>
    </source>
</evidence>
<protein>
    <submittedName>
        <fullName evidence="6">Glycosyl hydrolase</fullName>
    </submittedName>
</protein>
<evidence type="ECO:0000256" key="4">
    <source>
        <dbReference type="PIRSR" id="PIRSR610905-2"/>
    </source>
</evidence>
<keyword evidence="1 6" id="KW-0378">Hydrolase</keyword>
<dbReference type="InterPro" id="IPR052369">
    <property type="entry name" value="UG_Glycosaminoglycan_Hydrolase"/>
</dbReference>
<dbReference type="RefSeq" id="WP_126139773.1">
    <property type="nucleotide sequence ID" value="NZ_RXHU01000011.1"/>
</dbReference>
<dbReference type="InterPro" id="IPR012341">
    <property type="entry name" value="6hp_glycosidase-like_sf"/>
</dbReference>
<dbReference type="Pfam" id="PF07470">
    <property type="entry name" value="Glyco_hydro_88"/>
    <property type="match status" value="1"/>
</dbReference>
<dbReference type="EMBL" id="RXHU01000011">
    <property type="protein sequence ID" value="RTE11323.1"/>
    <property type="molecule type" value="Genomic_DNA"/>
</dbReference>
<feature type="active site" description="Nucleophile" evidence="3">
    <location>
        <position position="92"/>
    </location>
</feature>